<organism evidence="1 2">
    <name type="scientific">Limnospira indica PCC 8005</name>
    <dbReference type="NCBI Taxonomy" id="376219"/>
    <lineage>
        <taxon>Bacteria</taxon>
        <taxon>Bacillati</taxon>
        <taxon>Cyanobacteriota</taxon>
        <taxon>Cyanophyceae</taxon>
        <taxon>Oscillatoriophycideae</taxon>
        <taxon>Oscillatoriales</taxon>
        <taxon>Sirenicapillariaceae</taxon>
        <taxon>Limnospira</taxon>
    </lineage>
</organism>
<evidence type="ECO:0000313" key="2">
    <source>
        <dbReference type="Proteomes" id="UP000032946"/>
    </source>
</evidence>
<dbReference type="EMBL" id="FO818640">
    <property type="protein sequence ID" value="CDM94103.1"/>
    <property type="molecule type" value="Genomic_DNA"/>
</dbReference>
<sequence length="42" mass="4364">MQGFKGSQGDRKARKKLGGVHPVTVLKEEAGVATGSLAKLVN</sequence>
<accession>A0A9P1NYP2</accession>
<gene>
    <name evidence="1" type="ORF">ARTHRO_11777</name>
</gene>
<evidence type="ECO:0000313" key="1">
    <source>
        <dbReference type="EMBL" id="CDM94103.1"/>
    </source>
</evidence>
<keyword evidence="2" id="KW-1185">Reference proteome</keyword>
<dbReference type="AlphaFoldDB" id="A0A9P1NYP2"/>
<proteinExistence type="predicted"/>
<reference evidence="1 2" key="1">
    <citation type="submission" date="2014-02" db="EMBL/GenBank/DDBJ databases">
        <authorList>
            <person name="Genoscope - CEA"/>
        </authorList>
    </citation>
    <scope>NUCLEOTIDE SEQUENCE [LARGE SCALE GENOMIC DNA]</scope>
    <source>
        <strain evidence="1 2">PCC 8005</strain>
    </source>
</reference>
<name>A0A9P1NYP2_9CYAN</name>
<protein>
    <submittedName>
        <fullName evidence="1">Uncharacterized protein</fullName>
    </submittedName>
</protein>
<dbReference type="Proteomes" id="UP000032946">
    <property type="component" value="Chromosome"/>
</dbReference>